<sequence>MNDADKKQFYIGLWEDDEFKIVKGPFSFAHQAMQENRGYSRKHYIIMKYYGGKRFTPKYRWVRSRLSSNIGDWILLEKAELKKFKRKKVRPRLRQKRGTLK</sequence>
<evidence type="ECO:0000313" key="1">
    <source>
        <dbReference type="EMBL" id="KKN90064.1"/>
    </source>
</evidence>
<comment type="caution">
    <text evidence="1">The sequence shown here is derived from an EMBL/GenBank/DDBJ whole genome shotgun (WGS) entry which is preliminary data.</text>
</comment>
<dbReference type="EMBL" id="LAZR01000113">
    <property type="protein sequence ID" value="KKN90064.1"/>
    <property type="molecule type" value="Genomic_DNA"/>
</dbReference>
<organism evidence="1">
    <name type="scientific">marine sediment metagenome</name>
    <dbReference type="NCBI Taxonomy" id="412755"/>
    <lineage>
        <taxon>unclassified sequences</taxon>
        <taxon>metagenomes</taxon>
        <taxon>ecological metagenomes</taxon>
    </lineage>
</organism>
<protein>
    <submittedName>
        <fullName evidence="1">Uncharacterized protein</fullName>
    </submittedName>
</protein>
<dbReference type="AlphaFoldDB" id="A0A0F9UEH4"/>
<accession>A0A0F9UEH4</accession>
<reference evidence="1" key="1">
    <citation type="journal article" date="2015" name="Nature">
        <title>Complex archaea that bridge the gap between prokaryotes and eukaryotes.</title>
        <authorList>
            <person name="Spang A."/>
            <person name="Saw J.H."/>
            <person name="Jorgensen S.L."/>
            <person name="Zaremba-Niedzwiedzka K."/>
            <person name="Martijn J."/>
            <person name="Lind A.E."/>
            <person name="van Eijk R."/>
            <person name="Schleper C."/>
            <person name="Guy L."/>
            <person name="Ettema T.J."/>
        </authorList>
    </citation>
    <scope>NUCLEOTIDE SEQUENCE</scope>
</reference>
<proteinExistence type="predicted"/>
<name>A0A0F9UEH4_9ZZZZ</name>
<gene>
    <name evidence="1" type="ORF">LCGC14_0231770</name>
</gene>